<dbReference type="InterPro" id="IPR000719">
    <property type="entry name" value="Prot_kinase_dom"/>
</dbReference>
<dbReference type="PANTHER" id="PTHR44167">
    <property type="entry name" value="OVARIAN-SPECIFIC SERINE/THREONINE-PROTEIN KINASE LOK-RELATED"/>
    <property type="match status" value="1"/>
</dbReference>
<dbReference type="GO" id="GO:0005524">
    <property type="term" value="F:ATP binding"/>
    <property type="evidence" value="ECO:0007669"/>
    <property type="project" value="InterPro"/>
</dbReference>
<dbReference type="AlphaFoldDB" id="A0A934WYA2"/>
<dbReference type="Pfam" id="PF00069">
    <property type="entry name" value="Pkinase"/>
    <property type="match status" value="1"/>
</dbReference>
<evidence type="ECO:0000259" key="2">
    <source>
        <dbReference type="PROSITE" id="PS50011"/>
    </source>
</evidence>
<keyword evidence="3" id="KW-0808">Transferase</keyword>
<dbReference type="InterPro" id="IPR011009">
    <property type="entry name" value="Kinase-like_dom_sf"/>
</dbReference>
<feature type="region of interest" description="Disordered" evidence="1">
    <location>
        <begin position="381"/>
        <end position="401"/>
    </location>
</feature>
<evidence type="ECO:0000256" key="1">
    <source>
        <dbReference type="SAM" id="MobiDB-lite"/>
    </source>
</evidence>
<dbReference type="SUPFAM" id="SSF56112">
    <property type="entry name" value="Protein kinase-like (PK-like)"/>
    <property type="match status" value="1"/>
</dbReference>
<proteinExistence type="predicted"/>
<dbReference type="GO" id="GO:0004674">
    <property type="term" value="F:protein serine/threonine kinase activity"/>
    <property type="evidence" value="ECO:0007669"/>
    <property type="project" value="TreeGrafter"/>
</dbReference>
<gene>
    <name evidence="3" type="ORF">JKA74_08765</name>
</gene>
<evidence type="ECO:0000313" key="3">
    <source>
        <dbReference type="EMBL" id="MBK6265127.1"/>
    </source>
</evidence>
<feature type="domain" description="Protein kinase" evidence="2">
    <location>
        <begin position="16"/>
        <end position="266"/>
    </location>
</feature>
<dbReference type="PANTHER" id="PTHR44167:SF30">
    <property type="entry name" value="PHOSPHORYLASE KINASE"/>
    <property type="match status" value="1"/>
</dbReference>
<sequence>MSKKRIFRKGQKFNDWTLTQYVGGGGNGEVWACQNSKGVINAIKLLKKIKPKAYTRFIDEITVIDKNSAIQGIIPIVEKHLPDKLNQEIPFYIMPLAESIEKKIRGGSIEDKVKAILDVAETLSKLHERKIYHRDIKPENILYYNSRFSLVDFGLVHYPDKKEVSVNNEEIGPKWTMAPEMRRESSIADGAKADIYSLAKTFWIFLTERKKGFDGQYSTESIIDLKKFYPESYTSPIDNLLILSTDNDPQKRPSVDEFISSLREWKKLIEDFHEQNQMQWFEIQTKLFPTSIPQRVIWEDINDIVKVLKVVCSFDNLNHVFFPRSGGLDLEDVRLSHEDGCIELDFQLIDIVKPKRLLFESFGYDYEWNYFRLETGNLEPSSAYEKEEESEDGEPLDNERNCEEVSELSPGEYYPYHILENRYYYKDDYLITDHARHVTRWFKGSFVMFCKRSTYNLTSSTYDGRHNKMTTDEFRKYIERNVKYLKDRKESSLVNRFQAEQRRNSRDQRLKHIIEERTVYRCEWCGDIVSEDGSELDSNTFAYNSKVINKYGDSLVKHVAGYCCIEKETKHSVK</sequence>
<feature type="compositionally biased region" description="Acidic residues" evidence="1">
    <location>
        <begin position="386"/>
        <end position="396"/>
    </location>
</feature>
<dbReference type="RefSeq" id="WP_201430806.1">
    <property type="nucleotide sequence ID" value="NZ_JAEQBW010000003.1"/>
</dbReference>
<protein>
    <submittedName>
        <fullName evidence="3">Protein kinase</fullName>
    </submittedName>
</protein>
<reference evidence="3" key="1">
    <citation type="submission" date="2021-01" db="EMBL/GenBank/DDBJ databases">
        <title>Marivirga aurantiaca sp. nov., isolated from intertidal surface sediments.</title>
        <authorList>
            <person name="Zhang M."/>
        </authorList>
    </citation>
    <scope>NUCLEOTIDE SEQUENCE</scope>
    <source>
        <strain evidence="3">S37H4</strain>
    </source>
</reference>
<dbReference type="Gene3D" id="1.10.510.10">
    <property type="entry name" value="Transferase(Phosphotransferase) domain 1"/>
    <property type="match status" value="1"/>
</dbReference>
<dbReference type="Proteomes" id="UP000611723">
    <property type="component" value="Unassembled WGS sequence"/>
</dbReference>
<name>A0A934WYA2_9BACT</name>
<dbReference type="PROSITE" id="PS50011">
    <property type="entry name" value="PROTEIN_KINASE_DOM"/>
    <property type="match status" value="1"/>
</dbReference>
<organism evidence="3 4">
    <name type="scientific">Marivirga aurantiaca</name>
    <dbReference type="NCBI Taxonomy" id="2802615"/>
    <lineage>
        <taxon>Bacteria</taxon>
        <taxon>Pseudomonadati</taxon>
        <taxon>Bacteroidota</taxon>
        <taxon>Cytophagia</taxon>
        <taxon>Cytophagales</taxon>
        <taxon>Marivirgaceae</taxon>
        <taxon>Marivirga</taxon>
    </lineage>
</organism>
<accession>A0A934WYA2</accession>
<keyword evidence="4" id="KW-1185">Reference proteome</keyword>
<dbReference type="EMBL" id="JAEQBW010000003">
    <property type="protein sequence ID" value="MBK6265127.1"/>
    <property type="molecule type" value="Genomic_DNA"/>
</dbReference>
<evidence type="ECO:0000313" key="4">
    <source>
        <dbReference type="Proteomes" id="UP000611723"/>
    </source>
</evidence>
<dbReference type="InterPro" id="IPR008271">
    <property type="entry name" value="Ser/Thr_kinase_AS"/>
</dbReference>
<comment type="caution">
    <text evidence="3">The sequence shown here is derived from an EMBL/GenBank/DDBJ whole genome shotgun (WGS) entry which is preliminary data.</text>
</comment>
<keyword evidence="3" id="KW-0418">Kinase</keyword>
<dbReference type="SMART" id="SM00220">
    <property type="entry name" value="S_TKc"/>
    <property type="match status" value="1"/>
</dbReference>
<dbReference type="PROSITE" id="PS00108">
    <property type="entry name" value="PROTEIN_KINASE_ST"/>
    <property type="match status" value="1"/>
</dbReference>